<evidence type="ECO:0000313" key="15">
    <source>
        <dbReference type="Proteomes" id="UP001056012"/>
    </source>
</evidence>
<feature type="domain" description="CSC1/OSCA1-like cytosolic" evidence="13">
    <location>
        <begin position="189"/>
        <end position="359"/>
    </location>
</feature>
<evidence type="ECO:0000259" key="10">
    <source>
        <dbReference type="Pfam" id="PF02714"/>
    </source>
</evidence>
<dbReference type="GO" id="GO:0005227">
    <property type="term" value="F:calcium-activated cation channel activity"/>
    <property type="evidence" value="ECO:0007669"/>
    <property type="project" value="InterPro"/>
</dbReference>
<feature type="region of interest" description="Disordered" evidence="8">
    <location>
        <begin position="686"/>
        <end position="720"/>
    </location>
</feature>
<keyword evidence="4 9" id="KW-0812">Transmembrane</keyword>
<evidence type="ECO:0000256" key="3">
    <source>
        <dbReference type="ARBA" id="ARBA00022448"/>
    </source>
</evidence>
<dbReference type="GO" id="GO:0005886">
    <property type="term" value="C:plasma membrane"/>
    <property type="evidence" value="ECO:0007669"/>
    <property type="project" value="TreeGrafter"/>
</dbReference>
<dbReference type="VEuPathDB" id="FungiDB:yc1106_08583"/>
<name>A0A9Q9DWW4_CURCL</name>
<feature type="transmembrane region" description="Helical" evidence="9">
    <location>
        <begin position="562"/>
        <end position="582"/>
    </location>
</feature>
<evidence type="ECO:0008006" key="16">
    <source>
        <dbReference type="Google" id="ProtNLM"/>
    </source>
</evidence>
<dbReference type="AlphaFoldDB" id="A0A9Q9DWW4"/>
<evidence type="ECO:0000256" key="2">
    <source>
        <dbReference type="ARBA" id="ARBA00007779"/>
    </source>
</evidence>
<feature type="compositionally biased region" description="Polar residues" evidence="8">
    <location>
        <begin position="694"/>
        <end position="709"/>
    </location>
</feature>
<reference evidence="14" key="1">
    <citation type="submission" date="2021-12" db="EMBL/GenBank/DDBJ databases">
        <title>Curvularia clavata genome.</title>
        <authorList>
            <person name="Cao Y."/>
        </authorList>
    </citation>
    <scope>NUCLEOTIDE SEQUENCE</scope>
    <source>
        <strain evidence="14">Yc1106</strain>
    </source>
</reference>
<organism evidence="14 15">
    <name type="scientific">Curvularia clavata</name>
    <dbReference type="NCBI Taxonomy" id="95742"/>
    <lineage>
        <taxon>Eukaryota</taxon>
        <taxon>Fungi</taxon>
        <taxon>Dikarya</taxon>
        <taxon>Ascomycota</taxon>
        <taxon>Pezizomycotina</taxon>
        <taxon>Dothideomycetes</taxon>
        <taxon>Pleosporomycetidae</taxon>
        <taxon>Pleosporales</taxon>
        <taxon>Pleosporineae</taxon>
        <taxon>Pleosporaceae</taxon>
        <taxon>Curvularia</taxon>
    </lineage>
</organism>
<keyword evidence="15" id="KW-1185">Reference proteome</keyword>
<dbReference type="Pfam" id="PF02714">
    <property type="entry name" value="RSN1_7TM"/>
    <property type="match status" value="1"/>
</dbReference>
<keyword evidence="5 9" id="KW-1133">Transmembrane helix</keyword>
<dbReference type="PANTHER" id="PTHR13018">
    <property type="entry name" value="PROBABLE MEMBRANE PROTEIN DUF221-RELATED"/>
    <property type="match status" value="1"/>
</dbReference>
<evidence type="ECO:0000256" key="5">
    <source>
        <dbReference type="ARBA" id="ARBA00022989"/>
    </source>
</evidence>
<accession>A0A9Q9DWW4</accession>
<evidence type="ECO:0000256" key="7">
    <source>
        <dbReference type="SAM" id="Coils"/>
    </source>
</evidence>
<feature type="domain" description="10TM putative phosphate transporter extracellular tail" evidence="11">
    <location>
        <begin position="758"/>
        <end position="849"/>
    </location>
</feature>
<dbReference type="InterPro" id="IPR003864">
    <property type="entry name" value="CSC1/OSCA1-like_7TM"/>
</dbReference>
<feature type="domain" description="CSC1/OSCA1-like 7TM region" evidence="10">
    <location>
        <begin position="370"/>
        <end position="642"/>
    </location>
</feature>
<dbReference type="Proteomes" id="UP001056012">
    <property type="component" value="Chromosome 6"/>
</dbReference>
<dbReference type="InterPro" id="IPR032880">
    <property type="entry name" value="CSC1/OSCA1-like_N"/>
</dbReference>
<feature type="transmembrane region" description="Helical" evidence="9">
    <location>
        <begin position="372"/>
        <end position="398"/>
    </location>
</feature>
<dbReference type="InterPro" id="IPR045122">
    <property type="entry name" value="Csc1-like"/>
</dbReference>
<feature type="coiled-coil region" evidence="7">
    <location>
        <begin position="223"/>
        <end position="250"/>
    </location>
</feature>
<dbReference type="Pfam" id="PF12621">
    <property type="entry name" value="PHM7_ext"/>
    <property type="match status" value="1"/>
</dbReference>
<keyword evidence="6 9" id="KW-0472">Membrane</keyword>
<feature type="transmembrane region" description="Helical" evidence="9">
    <location>
        <begin position="98"/>
        <end position="117"/>
    </location>
</feature>
<dbReference type="Pfam" id="PF13967">
    <property type="entry name" value="RSN1_TM"/>
    <property type="match status" value="1"/>
</dbReference>
<evidence type="ECO:0000256" key="9">
    <source>
        <dbReference type="SAM" id="Phobius"/>
    </source>
</evidence>
<comment type="subcellular location">
    <subcellularLocation>
        <location evidence="1">Membrane</location>
        <topology evidence="1">Multi-pass membrane protein</topology>
    </subcellularLocation>
</comment>
<comment type="similarity">
    <text evidence="2">Belongs to the CSC1 (TC 1.A.17) family.</text>
</comment>
<dbReference type="Pfam" id="PF14703">
    <property type="entry name" value="PHM7_cyt"/>
    <property type="match status" value="1"/>
</dbReference>
<keyword evidence="3" id="KW-0813">Transport</keyword>
<evidence type="ECO:0000256" key="1">
    <source>
        <dbReference type="ARBA" id="ARBA00004141"/>
    </source>
</evidence>
<evidence type="ECO:0000259" key="11">
    <source>
        <dbReference type="Pfam" id="PF12621"/>
    </source>
</evidence>
<evidence type="ECO:0000256" key="6">
    <source>
        <dbReference type="ARBA" id="ARBA00023136"/>
    </source>
</evidence>
<feature type="transmembrane region" description="Helical" evidence="9">
    <location>
        <begin position="418"/>
        <end position="446"/>
    </location>
</feature>
<feature type="transmembrane region" description="Helical" evidence="9">
    <location>
        <begin position="466"/>
        <end position="491"/>
    </location>
</feature>
<dbReference type="OrthoDB" id="1076608at2759"/>
<dbReference type="EMBL" id="CP089279">
    <property type="protein sequence ID" value="USP81309.1"/>
    <property type="molecule type" value="Genomic_DNA"/>
</dbReference>
<feature type="transmembrane region" description="Helical" evidence="9">
    <location>
        <begin position="588"/>
        <end position="606"/>
    </location>
</feature>
<feature type="transmembrane region" description="Helical" evidence="9">
    <location>
        <begin position="17"/>
        <end position="39"/>
    </location>
</feature>
<feature type="transmembrane region" description="Helical" evidence="9">
    <location>
        <begin position="511"/>
        <end position="541"/>
    </location>
</feature>
<dbReference type="InterPro" id="IPR027815">
    <property type="entry name" value="CSC1/OSCA1-like_cyt"/>
</dbReference>
<sequence>MAQQQGSNRGEGSSVSALVSTLVPTLILAVVLVAVFLLLRSKQKGLYAPRAHSDVLSEDEKTPPAGQGFLGWIKNFTELSDEYVLNHHSLDAYLYIRFLKVLTLMAFGGAVITWPVLFPVNATGGGGESGLDILSFSNVENQTRYFAHALIAWVFFGWVLFLIGREMMYLTKLRKAYCLTAWNSSRISQRTVLFTDVPQESLSLETLHGMFPSIAQIWLVPDVDDLDDDVADLEKAIMQLEASETKYMQNVNKQQSKKGGQKEKDVAVLRPTNRTKFLIGHKVDSIVYYRNEIKGLLPKIQQKQRSHLTGKEKLVSAVFIEFDTVAAAEAAFNANHHRRPIKFSSRQMGVLPEEVIWKNLKMSSKSRFLRRVIANIFISALIIFWAIPVAVVGAISNINYLTENVPFLSFINDIPQVILGVVTGLLPVVALAILMALVPIICRLVAKLAGAVTVSQVEQQTQKWYFAFQVIQVFLITTFTSAAAAVASQIVSNPPIAIKLLSKNLPKASNFYVSYFILYGLAMSSKYLFNLMGLVGVFILSKFAKTPRKKYTRYVTFSEPSWGAEYPVFTNLGVIALSYAAIAPLVLGFATIGLGLIYAAYRYNMLYVHDTHIDTKGGFYARALEQLMVGVYLGQLCLLGLFGIGIGGNLNSIGPTVLQVVLIVATIIFHIFMKRKVKQLDLVGNSEHPRQQNDTEAGNAVKSSRTHTGNNKHDHRSDQALVSRYNDEQRATNGSEVSGIASPANSPPRQSLLKKIFTPHRLSVSDISASLDTRFCQTVPPYTEKEVLEAYLHPALEERQDVIWLPRDRAGISTREVTELRDSLSSYGIQITDEDATMNEKGKVEWDANNVRQAPLWENKVVY</sequence>
<dbReference type="PANTHER" id="PTHR13018:SF26">
    <property type="entry name" value="DOMAIN PROTEIN, PUTATIVE (AFU_ORTHOLOGUE AFUA_5G10920)-RELATED"/>
    <property type="match status" value="1"/>
</dbReference>
<evidence type="ECO:0000256" key="4">
    <source>
        <dbReference type="ARBA" id="ARBA00022692"/>
    </source>
</evidence>
<evidence type="ECO:0000259" key="13">
    <source>
        <dbReference type="Pfam" id="PF14703"/>
    </source>
</evidence>
<feature type="transmembrane region" description="Helical" evidence="9">
    <location>
        <begin position="145"/>
        <end position="164"/>
    </location>
</feature>
<feature type="transmembrane region" description="Helical" evidence="9">
    <location>
        <begin position="653"/>
        <end position="672"/>
    </location>
</feature>
<keyword evidence="7" id="KW-0175">Coiled coil</keyword>
<gene>
    <name evidence="14" type="ORF">yc1106_08583</name>
</gene>
<evidence type="ECO:0000313" key="14">
    <source>
        <dbReference type="EMBL" id="USP81309.1"/>
    </source>
</evidence>
<protein>
    <recommendedName>
        <fullName evidence="16">DUF221-domain-containing protein</fullName>
    </recommendedName>
</protein>
<feature type="domain" description="CSC1/OSCA1-like N-terminal transmembrane" evidence="12">
    <location>
        <begin position="17"/>
        <end position="166"/>
    </location>
</feature>
<feature type="transmembrane region" description="Helical" evidence="9">
    <location>
        <begin position="627"/>
        <end position="647"/>
    </location>
</feature>
<evidence type="ECO:0000256" key="8">
    <source>
        <dbReference type="SAM" id="MobiDB-lite"/>
    </source>
</evidence>
<proteinExistence type="inferred from homology"/>
<evidence type="ECO:0000259" key="12">
    <source>
        <dbReference type="Pfam" id="PF13967"/>
    </source>
</evidence>
<dbReference type="InterPro" id="IPR022257">
    <property type="entry name" value="PHM7_ext"/>
</dbReference>